<name>A0A328VMN3_9CHLR</name>
<dbReference type="OrthoDB" id="9812126at2"/>
<dbReference type="GO" id="GO:0006508">
    <property type="term" value="P:proteolysis"/>
    <property type="evidence" value="ECO:0007669"/>
    <property type="project" value="InterPro"/>
</dbReference>
<dbReference type="Pfam" id="PF00656">
    <property type="entry name" value="Peptidase_C14"/>
    <property type="match status" value="1"/>
</dbReference>
<dbReference type="Gene3D" id="3.40.50.1460">
    <property type="match status" value="1"/>
</dbReference>
<reference evidence="2 3" key="1">
    <citation type="submission" date="2016-08" db="EMBL/GenBank/DDBJ databases">
        <title>Analysis of Carbohydrate Active Enzymes in Thermogemmatispora T81 Reveals Carbohydrate Degradation Ability.</title>
        <authorList>
            <person name="Tomazini A."/>
            <person name="Lal S."/>
            <person name="Stott M."/>
            <person name="Henrissat B."/>
            <person name="Polikarpov I."/>
            <person name="Sparling R."/>
            <person name="Levin D.B."/>
        </authorList>
    </citation>
    <scope>NUCLEOTIDE SEQUENCE [LARGE SCALE GENOMIC DNA]</scope>
    <source>
        <strain evidence="2 3">T81</strain>
    </source>
</reference>
<evidence type="ECO:0000259" key="1">
    <source>
        <dbReference type="Pfam" id="PF00656"/>
    </source>
</evidence>
<keyword evidence="3" id="KW-1185">Reference proteome</keyword>
<dbReference type="InterPro" id="IPR029030">
    <property type="entry name" value="Caspase-like_dom_sf"/>
</dbReference>
<evidence type="ECO:0000313" key="2">
    <source>
        <dbReference type="EMBL" id="RAQ96374.1"/>
    </source>
</evidence>
<dbReference type="SUPFAM" id="SSF52129">
    <property type="entry name" value="Caspase-like"/>
    <property type="match status" value="1"/>
</dbReference>
<organism evidence="2 3">
    <name type="scientific">Thermogemmatispora tikiterensis</name>
    <dbReference type="NCBI Taxonomy" id="1825093"/>
    <lineage>
        <taxon>Bacteria</taxon>
        <taxon>Bacillati</taxon>
        <taxon>Chloroflexota</taxon>
        <taxon>Ktedonobacteria</taxon>
        <taxon>Thermogemmatisporales</taxon>
        <taxon>Thermogemmatisporaceae</taxon>
        <taxon>Thermogemmatispora</taxon>
    </lineage>
</organism>
<dbReference type="GO" id="GO:0004197">
    <property type="term" value="F:cysteine-type endopeptidase activity"/>
    <property type="evidence" value="ECO:0007669"/>
    <property type="project" value="InterPro"/>
</dbReference>
<accession>A0A328VMN3</accession>
<evidence type="ECO:0000313" key="3">
    <source>
        <dbReference type="Proteomes" id="UP000248706"/>
    </source>
</evidence>
<dbReference type="InterPro" id="IPR011600">
    <property type="entry name" value="Pept_C14_caspase"/>
</dbReference>
<dbReference type="EMBL" id="MCIF01000002">
    <property type="protein sequence ID" value="RAQ96374.1"/>
    <property type="molecule type" value="Genomic_DNA"/>
</dbReference>
<proteinExistence type="predicted"/>
<gene>
    <name evidence="2" type="ORF">A4R35_12580</name>
</gene>
<sequence length="296" mass="32196">MYYLIAAAIGTGSDRSSKGSFMKLHAVLVGINRYQDARISALRYAASDAERFYGQLAGSLAAEDLSLRLLIDEQATRKAIVTAIGEHLPRQAGREDVVLLYFAGHGSPETSQAPDRFSRYLIAHDTEYDAIFATGLDLEHDLIRLLERLPARLVVVLLDTCFSGRAGGRTFEGPLLRTRRTELRGPAAPVPGLQDLPLGEGRIILAACDDDEVAGEDAGLRQGIFTYFLLQALSGPEASASRSAGPGEPEERTISLSTLYDRVAMAVVAFTRGRQHPVLNGRLSLARLPLLRPPER</sequence>
<protein>
    <recommendedName>
        <fullName evidence="1">Peptidase C14 caspase domain-containing protein</fullName>
    </recommendedName>
</protein>
<dbReference type="Proteomes" id="UP000248706">
    <property type="component" value="Unassembled WGS sequence"/>
</dbReference>
<feature type="domain" description="Peptidase C14 caspase" evidence="1">
    <location>
        <begin position="25"/>
        <end position="280"/>
    </location>
</feature>
<dbReference type="AlphaFoldDB" id="A0A328VMN3"/>
<comment type="caution">
    <text evidence="2">The sequence shown here is derived from an EMBL/GenBank/DDBJ whole genome shotgun (WGS) entry which is preliminary data.</text>
</comment>